<feature type="region of interest" description="Disordered" evidence="1">
    <location>
        <begin position="164"/>
        <end position="244"/>
    </location>
</feature>
<sequence length="532" mass="59214">MSEYHDSSADTSGSSGSTGDNIWLSHGNAPKKPDSFFKESFDPSGGSGTPSFSVYIDYSNFAEGGDSHSFESALQSTSSLRYAHQREVSPTASNNGYQRSIAINNNTQGVNSVREPSKLKSQSTDTVDTDLLVELGENQTRPNTNTNALEGSEDANLLLRPLKHRPRIQDRDSSQSTTGSQFDTSSIRQSSNNVRLPNARSSSLYGDENPDKLHPSTSNLPLQTEANDVNTESLENERQSKPSMEEAMKLFKQEVVSRPPVRLLEPRSSQSQHRMVPNKRSENSLQSRVSDQASRLSQTRRARRGPRYPSLLSSILVPLPHPNNPPTRSAPENLPPIIPALRHISGSSGRYKSPSDTGDLAREEGGTKEPQEETHNKDKTLPLDSTLALHRDGHTDMQHIYRYREILHEADLEKEIFYAQFVEPPSLSVHSSKLGQLNHIFSIWRIVLLILTCVIVPPLFFVIALELRPCVPDKTLMHLIMNKKYRQGIFTGFLWDVSLRWFRRLCLLLGILEVLIIIAGVGVGFGVGLSRA</sequence>
<feature type="compositionally biased region" description="Polar residues" evidence="1">
    <location>
        <begin position="215"/>
        <end position="233"/>
    </location>
</feature>
<feature type="compositionally biased region" description="Basic and acidic residues" evidence="1">
    <location>
        <begin position="235"/>
        <end position="244"/>
    </location>
</feature>
<feature type="compositionally biased region" description="Polar residues" evidence="1">
    <location>
        <begin position="137"/>
        <end position="149"/>
    </location>
</feature>
<feature type="region of interest" description="Disordered" evidence="1">
    <location>
        <begin position="135"/>
        <end position="154"/>
    </location>
</feature>
<dbReference type="Proteomes" id="UP000190274">
    <property type="component" value="Chromosome C"/>
</dbReference>
<dbReference type="EMBL" id="LT598459">
    <property type="protein sequence ID" value="SCU83278.1"/>
    <property type="molecule type" value="Genomic_DNA"/>
</dbReference>
<feature type="transmembrane region" description="Helical" evidence="2">
    <location>
        <begin position="508"/>
        <end position="529"/>
    </location>
</feature>
<keyword evidence="2" id="KW-0812">Transmembrane</keyword>
<evidence type="ECO:0000256" key="2">
    <source>
        <dbReference type="SAM" id="Phobius"/>
    </source>
</evidence>
<protein>
    <submittedName>
        <fullName evidence="3">LADA_0C10528g1_1</fullName>
    </submittedName>
</protein>
<feature type="compositionally biased region" description="Polar residues" evidence="1">
    <location>
        <begin position="283"/>
        <end position="297"/>
    </location>
</feature>
<dbReference type="AlphaFoldDB" id="A0A1G4J1C5"/>
<proteinExistence type="predicted"/>
<evidence type="ECO:0000256" key="1">
    <source>
        <dbReference type="SAM" id="MobiDB-lite"/>
    </source>
</evidence>
<evidence type="ECO:0000313" key="3">
    <source>
        <dbReference type="EMBL" id="SCU83278.1"/>
    </source>
</evidence>
<keyword evidence="2" id="KW-1133">Transmembrane helix</keyword>
<accession>A0A1G4J1C5</accession>
<feature type="compositionally biased region" description="Low complexity" evidence="1">
    <location>
        <begin position="9"/>
        <end position="20"/>
    </location>
</feature>
<feature type="compositionally biased region" description="Basic and acidic residues" evidence="1">
    <location>
        <begin position="31"/>
        <end position="41"/>
    </location>
</feature>
<gene>
    <name evidence="3" type="ORF">LADA_0C10528G</name>
</gene>
<keyword evidence="2" id="KW-0472">Membrane</keyword>
<keyword evidence="4" id="KW-1185">Reference proteome</keyword>
<feature type="compositionally biased region" description="Polar residues" evidence="1">
    <location>
        <begin position="174"/>
        <end position="204"/>
    </location>
</feature>
<organism evidence="3 4">
    <name type="scientific">Lachancea dasiensis</name>
    <dbReference type="NCBI Taxonomy" id="1072105"/>
    <lineage>
        <taxon>Eukaryota</taxon>
        <taxon>Fungi</taxon>
        <taxon>Dikarya</taxon>
        <taxon>Ascomycota</taxon>
        <taxon>Saccharomycotina</taxon>
        <taxon>Saccharomycetes</taxon>
        <taxon>Saccharomycetales</taxon>
        <taxon>Saccharomycetaceae</taxon>
        <taxon>Lachancea</taxon>
    </lineage>
</organism>
<reference evidence="4" key="1">
    <citation type="submission" date="2016-03" db="EMBL/GenBank/DDBJ databases">
        <authorList>
            <person name="Devillers H."/>
        </authorList>
    </citation>
    <scope>NUCLEOTIDE SEQUENCE [LARGE SCALE GENOMIC DNA]</scope>
</reference>
<feature type="region of interest" description="Disordered" evidence="1">
    <location>
        <begin position="260"/>
        <end position="383"/>
    </location>
</feature>
<name>A0A1G4J1C5_9SACH</name>
<evidence type="ECO:0000313" key="4">
    <source>
        <dbReference type="Proteomes" id="UP000190274"/>
    </source>
</evidence>
<feature type="compositionally biased region" description="Low complexity" evidence="1">
    <location>
        <begin position="309"/>
        <end position="318"/>
    </location>
</feature>
<feature type="compositionally biased region" description="Polar residues" evidence="1">
    <location>
        <begin position="345"/>
        <end position="356"/>
    </location>
</feature>
<dbReference type="OrthoDB" id="4068624at2759"/>
<feature type="region of interest" description="Disordered" evidence="1">
    <location>
        <begin position="1"/>
        <end position="49"/>
    </location>
</feature>
<feature type="compositionally biased region" description="Basic and acidic residues" evidence="1">
    <location>
        <begin position="359"/>
        <end position="381"/>
    </location>
</feature>
<feature type="region of interest" description="Disordered" evidence="1">
    <location>
        <begin position="104"/>
        <end position="125"/>
    </location>
</feature>
<feature type="transmembrane region" description="Helical" evidence="2">
    <location>
        <begin position="443"/>
        <end position="465"/>
    </location>
</feature>